<dbReference type="GO" id="GO:0006355">
    <property type="term" value="P:regulation of DNA-templated transcription"/>
    <property type="evidence" value="ECO:0007669"/>
    <property type="project" value="UniProtKB-ARBA"/>
</dbReference>
<dbReference type="InterPro" id="IPR035898">
    <property type="entry name" value="TAZ_dom_sf"/>
</dbReference>
<evidence type="ECO:0000256" key="1">
    <source>
        <dbReference type="ARBA" id="ARBA00004906"/>
    </source>
</evidence>
<organism evidence="8">
    <name type="scientific">Araucaria cunninghamii</name>
    <name type="common">Hoop pine</name>
    <name type="synonym">Moreton Bay pine</name>
    <dbReference type="NCBI Taxonomy" id="56994"/>
    <lineage>
        <taxon>Eukaryota</taxon>
        <taxon>Viridiplantae</taxon>
        <taxon>Streptophyta</taxon>
        <taxon>Embryophyta</taxon>
        <taxon>Tracheophyta</taxon>
        <taxon>Spermatophyta</taxon>
        <taxon>Pinopsida</taxon>
        <taxon>Pinidae</taxon>
        <taxon>Conifers II</taxon>
        <taxon>Araucariales</taxon>
        <taxon>Araucariaceae</taxon>
        <taxon>Araucaria</taxon>
    </lineage>
</organism>
<dbReference type="Gene3D" id="3.30.710.10">
    <property type="entry name" value="Potassium Channel Kv1.1, Chain A"/>
    <property type="match status" value="1"/>
</dbReference>
<comment type="pathway">
    <text evidence="1">Protein modification; protein ubiquitination.</text>
</comment>
<dbReference type="Gene3D" id="1.25.40.420">
    <property type="match status" value="1"/>
</dbReference>
<dbReference type="EMBL" id="GCKF01040835">
    <property type="protein sequence ID" value="JAG95345.1"/>
    <property type="molecule type" value="Transcribed_RNA"/>
</dbReference>
<dbReference type="PROSITE" id="PS50134">
    <property type="entry name" value="ZF_TAZ"/>
    <property type="match status" value="1"/>
</dbReference>
<keyword evidence="4" id="KW-0833">Ubl conjugation pathway</keyword>
<dbReference type="GO" id="GO:0008270">
    <property type="term" value="F:zinc ion binding"/>
    <property type="evidence" value="ECO:0007669"/>
    <property type="project" value="UniProtKB-KW"/>
</dbReference>
<dbReference type="PANTHER" id="PTHR46287">
    <property type="entry name" value="BTB/POZ AND TAZ DOMAIN-CONTAINING PROTEIN 3-RELATED"/>
    <property type="match status" value="1"/>
</dbReference>
<name>A0A0D6QXR5_ARACU</name>
<protein>
    <recommendedName>
        <fullName evidence="9">BTB domain-containing protein</fullName>
    </recommendedName>
</protein>
<evidence type="ECO:0000256" key="2">
    <source>
        <dbReference type="ARBA" id="ARBA00022723"/>
    </source>
</evidence>
<dbReference type="SMART" id="SM00551">
    <property type="entry name" value="ZnF_TAZ"/>
    <property type="match status" value="1"/>
</dbReference>
<dbReference type="InterPro" id="IPR011333">
    <property type="entry name" value="SKP1/BTB/POZ_sf"/>
</dbReference>
<feature type="domain" description="TAZ-type" evidence="7">
    <location>
        <begin position="287"/>
        <end position="385"/>
    </location>
</feature>
<dbReference type="FunFam" id="1.25.40.420:FF:000012">
    <property type="entry name" value="BTB/POZ and TAZ domain-containing protein 2"/>
    <property type="match status" value="1"/>
</dbReference>
<dbReference type="PROSITE" id="PS50097">
    <property type="entry name" value="BTB"/>
    <property type="match status" value="1"/>
</dbReference>
<dbReference type="GO" id="GO:0005516">
    <property type="term" value="F:calmodulin binding"/>
    <property type="evidence" value="ECO:0007669"/>
    <property type="project" value="UniProtKB-ARBA"/>
</dbReference>
<dbReference type="SMART" id="SM00225">
    <property type="entry name" value="BTB"/>
    <property type="match status" value="1"/>
</dbReference>
<dbReference type="AlphaFoldDB" id="A0A0D6QXR5"/>
<dbReference type="InterPro" id="IPR000197">
    <property type="entry name" value="Znf_TAZ"/>
</dbReference>
<evidence type="ECO:0000256" key="5">
    <source>
        <dbReference type="ARBA" id="ARBA00022833"/>
    </source>
</evidence>
<proteinExistence type="predicted"/>
<dbReference type="GO" id="GO:0042542">
    <property type="term" value="P:response to hydrogen peroxide"/>
    <property type="evidence" value="ECO:0007669"/>
    <property type="project" value="UniProtKB-ARBA"/>
</dbReference>
<dbReference type="Pfam" id="PF00651">
    <property type="entry name" value="BTB"/>
    <property type="match status" value="1"/>
</dbReference>
<dbReference type="CDD" id="cd14733">
    <property type="entry name" value="BACK"/>
    <property type="match status" value="1"/>
</dbReference>
<dbReference type="InterPro" id="IPR000210">
    <property type="entry name" value="BTB/POZ_dom"/>
</dbReference>
<evidence type="ECO:0000313" key="8">
    <source>
        <dbReference type="EMBL" id="JAG95344.1"/>
    </source>
</evidence>
<dbReference type="InterPro" id="IPR044513">
    <property type="entry name" value="BT1/2/3/4/5"/>
</dbReference>
<dbReference type="GO" id="GO:0009725">
    <property type="term" value="P:response to hormone"/>
    <property type="evidence" value="ECO:0007669"/>
    <property type="project" value="UniProtKB-ARBA"/>
</dbReference>
<accession>A0A0D6QXR5</accession>
<keyword evidence="3" id="KW-0863">Zinc-finger</keyword>
<keyword evidence="2" id="KW-0479">Metal-binding</keyword>
<dbReference type="EMBL" id="GCKF01040836">
    <property type="protein sequence ID" value="JAG95344.1"/>
    <property type="molecule type" value="Transcribed_RNA"/>
</dbReference>
<dbReference type="Gene3D" id="1.20.1020.10">
    <property type="entry name" value="TAZ domain"/>
    <property type="match status" value="1"/>
</dbReference>
<dbReference type="Pfam" id="PF02135">
    <property type="entry name" value="zf-TAZ"/>
    <property type="match status" value="1"/>
</dbReference>
<dbReference type="FunFam" id="1.20.1020.10:FF:000004">
    <property type="entry name" value="BTB/POZ and TAZ domain-containing protein 2"/>
    <property type="match status" value="1"/>
</dbReference>
<evidence type="ECO:0000256" key="4">
    <source>
        <dbReference type="ARBA" id="ARBA00022786"/>
    </source>
</evidence>
<sequence length="423" mass="47952">MSMAQAASEFDSSWMSASPPSYEQSLQLLKENCATVSHLETSEVSVHPSLSPSISRKDFPKPPPPPTSAYYRHIYSQNVFSVTRSCNRHAGYYCVPKETVDTWDKLFQEGYQADVRIFTDDGGVIRAHSNVLSAASPVLKHLMKQQKGKSRHRSFSITGVPYDAARVFIRFLYASRYEPADMKKFALHLLVLSHVFSVPSLKLVCTENLEHGILTTDNVIDILQLARLCDASRLNLLCMRLILKNFKTVSKSDGWKVMRQANPKLEQELLESIVEADSRKQERLQKIEEKKIYLQLYDAMEALLHICRDGCRTIGPHDKDLDETQGPCNYPACKGLESLVRHFAGCKTRVPGGCVHCKRMWQLLELHSRMCSEPDTCKVPLCRHFKEKVQQQNKKDEVKWKVLVSKVTAAKRAISSFSSSSVV</sequence>
<evidence type="ECO:0000256" key="3">
    <source>
        <dbReference type="ARBA" id="ARBA00022771"/>
    </source>
</evidence>
<evidence type="ECO:0000259" key="7">
    <source>
        <dbReference type="PROSITE" id="PS50134"/>
    </source>
</evidence>
<dbReference type="GO" id="GO:0009751">
    <property type="term" value="P:response to salicylic acid"/>
    <property type="evidence" value="ECO:0007669"/>
    <property type="project" value="UniProtKB-ARBA"/>
</dbReference>
<dbReference type="SUPFAM" id="SSF57933">
    <property type="entry name" value="TAZ domain"/>
    <property type="match status" value="1"/>
</dbReference>
<dbReference type="SUPFAM" id="SSF54695">
    <property type="entry name" value="POZ domain"/>
    <property type="match status" value="1"/>
</dbReference>
<evidence type="ECO:0008006" key="9">
    <source>
        <dbReference type="Google" id="ProtNLM"/>
    </source>
</evidence>
<dbReference type="PANTHER" id="PTHR46287:SF11">
    <property type="entry name" value="BTB_POZ AND TAZ DOMAIN-CONTAINING PROTEIN 4"/>
    <property type="match status" value="1"/>
</dbReference>
<keyword evidence="5" id="KW-0862">Zinc</keyword>
<reference evidence="8" key="1">
    <citation type="submission" date="2015-03" db="EMBL/GenBank/DDBJ databases">
        <title>A transcriptome of Araucaria cunninghamii, an australian fine timber species.</title>
        <authorList>
            <person name="Jing Yi C.J.Y."/>
            <person name="Yin San L.Y.S."/>
            <person name="Abdul Karim S.S."/>
            <person name="Wan Azmi N.N."/>
            <person name="Hercus R.R."/>
            <person name="Croft L.L."/>
        </authorList>
    </citation>
    <scope>NUCLEOTIDE SEQUENCE</scope>
    <source>
        <strain evidence="8">MI0301</strain>
        <tissue evidence="8">Leaf</tissue>
    </source>
</reference>
<feature type="domain" description="BTB" evidence="6">
    <location>
        <begin position="113"/>
        <end position="181"/>
    </location>
</feature>
<evidence type="ECO:0000259" key="6">
    <source>
        <dbReference type="PROSITE" id="PS50097"/>
    </source>
</evidence>